<dbReference type="GO" id="GO:0004735">
    <property type="term" value="F:pyrroline-5-carboxylate reductase activity"/>
    <property type="evidence" value="ECO:0007669"/>
    <property type="project" value="UniProtKB-UniRule"/>
</dbReference>
<evidence type="ECO:0000256" key="1">
    <source>
        <dbReference type="ARBA" id="ARBA00005525"/>
    </source>
</evidence>
<evidence type="ECO:0000256" key="4">
    <source>
        <dbReference type="HAMAP-Rule" id="MF_01925"/>
    </source>
</evidence>
<dbReference type="PANTHER" id="PTHR11645">
    <property type="entry name" value="PYRROLINE-5-CARBOXYLATE REDUCTASE"/>
    <property type="match status" value="1"/>
</dbReference>
<dbReference type="InterPro" id="IPR053790">
    <property type="entry name" value="P5CR-like_CS"/>
</dbReference>
<accession>A0A420E8H3</accession>
<dbReference type="InterPro" id="IPR036291">
    <property type="entry name" value="NAD(P)-bd_dom_sf"/>
</dbReference>
<keyword evidence="3 4" id="KW-0560">Oxidoreductase</keyword>
<dbReference type="GO" id="GO:0005737">
    <property type="term" value="C:cytoplasm"/>
    <property type="evidence" value="ECO:0007669"/>
    <property type="project" value="UniProtKB-SubCell"/>
</dbReference>
<dbReference type="FunFam" id="1.10.3730.10:FF:000001">
    <property type="entry name" value="Pyrroline-5-carboxylate reductase"/>
    <property type="match status" value="1"/>
</dbReference>
<dbReference type="EC" id="1.5.1.2" evidence="4 5"/>
<dbReference type="PANTHER" id="PTHR11645:SF0">
    <property type="entry name" value="PYRROLINE-5-CARBOXYLATE REDUCTASE 3"/>
    <property type="match status" value="1"/>
</dbReference>
<dbReference type="Gene3D" id="3.40.50.720">
    <property type="entry name" value="NAD(P)-binding Rossmann-like Domain"/>
    <property type="match status" value="1"/>
</dbReference>
<dbReference type="InterPro" id="IPR000304">
    <property type="entry name" value="Pyrroline-COOH_reductase"/>
</dbReference>
<dbReference type="SUPFAM" id="SSF48179">
    <property type="entry name" value="6-phosphogluconate dehydrogenase C-terminal domain-like"/>
    <property type="match status" value="1"/>
</dbReference>
<evidence type="ECO:0000256" key="6">
    <source>
        <dbReference type="PIRSR" id="PIRSR000193-1"/>
    </source>
</evidence>
<keyword evidence="11" id="KW-1185">Reference proteome</keyword>
<sequence length="272" mass="28855">MSDITFVGSGNMAQAIIGGLISNGTPAAQISASSPSILSHDHPLAKLGVQRIQSNVEAIRNAQVVVLAVKPQMMAQVCLELTQSDVDLGNKLFVSIAAGITVARLQEMLAGNYPLVRTMPNTPSKLQQGMTGMFASDQVSSAQRQQSQDIMAAVGKVLWLESESQMNHVIAAAGSAPAYFFLFMEAMQDCAQTLGFSPQQARMLVQQAALGSAQLVDASPDLDLATLRANVTSKGGTTAEAIAVFEQQQLRQTVHDAMLAAVKRAQDLETQL</sequence>
<dbReference type="OrthoDB" id="9805754at2"/>
<reference evidence="10 11" key="1">
    <citation type="submission" date="2018-09" db="EMBL/GenBank/DDBJ databases">
        <authorList>
            <person name="Wang Z."/>
        </authorList>
    </citation>
    <scope>NUCLEOTIDE SEQUENCE [LARGE SCALE GENOMIC DNA]</scope>
    <source>
        <strain evidence="10 11">ALS 81</strain>
    </source>
</reference>
<keyword evidence="4 7" id="KW-0641">Proline biosynthesis</keyword>
<evidence type="ECO:0000256" key="3">
    <source>
        <dbReference type="ARBA" id="ARBA00023002"/>
    </source>
</evidence>
<evidence type="ECO:0000259" key="8">
    <source>
        <dbReference type="Pfam" id="PF03807"/>
    </source>
</evidence>
<comment type="catalytic activity">
    <reaction evidence="4 7">
        <text>L-proline + NADP(+) = (S)-1-pyrroline-5-carboxylate + NADPH + 2 H(+)</text>
        <dbReference type="Rhea" id="RHEA:14109"/>
        <dbReference type="ChEBI" id="CHEBI:15378"/>
        <dbReference type="ChEBI" id="CHEBI:17388"/>
        <dbReference type="ChEBI" id="CHEBI:57783"/>
        <dbReference type="ChEBI" id="CHEBI:58349"/>
        <dbReference type="ChEBI" id="CHEBI:60039"/>
        <dbReference type="EC" id="1.5.1.2"/>
    </reaction>
</comment>
<comment type="similarity">
    <text evidence="1 4 7">Belongs to the pyrroline-5-carboxylate reductase family.</text>
</comment>
<keyword evidence="4" id="KW-0963">Cytoplasm</keyword>
<dbReference type="RefSeq" id="WP_120355753.1">
    <property type="nucleotide sequence ID" value="NZ_RAQO01000008.1"/>
</dbReference>
<dbReference type="EMBL" id="RAQO01000008">
    <property type="protein sequence ID" value="RKF15667.1"/>
    <property type="molecule type" value="Genomic_DNA"/>
</dbReference>
<dbReference type="GO" id="GO:0055129">
    <property type="term" value="P:L-proline biosynthetic process"/>
    <property type="evidence" value="ECO:0007669"/>
    <property type="project" value="UniProtKB-UniRule"/>
</dbReference>
<feature type="binding site" evidence="6">
    <location>
        <position position="34"/>
    </location>
    <ligand>
        <name>NADP(+)</name>
        <dbReference type="ChEBI" id="CHEBI:58349"/>
    </ligand>
</feature>
<keyword evidence="2 4" id="KW-0521">NADP</keyword>
<keyword evidence="4 7" id="KW-0028">Amino-acid biosynthesis</keyword>
<evidence type="ECO:0000313" key="10">
    <source>
        <dbReference type="EMBL" id="RKF15667.1"/>
    </source>
</evidence>
<comment type="pathway">
    <text evidence="4 7">Amino-acid biosynthesis; L-proline biosynthesis; L-proline from L-glutamate 5-semialdehyde: step 1/1.</text>
</comment>
<evidence type="ECO:0000256" key="2">
    <source>
        <dbReference type="ARBA" id="ARBA00022857"/>
    </source>
</evidence>
<gene>
    <name evidence="4" type="primary">proC</name>
    <name evidence="10" type="ORF">DBZ36_14880</name>
</gene>
<protein>
    <recommendedName>
        <fullName evidence="4 5">Pyrroline-5-carboxylate reductase</fullName>
        <shortName evidence="4">P5C reductase</shortName>
        <shortName evidence="4">P5CR</shortName>
        <ecNumber evidence="4 5">1.5.1.2</ecNumber>
    </recommendedName>
    <alternativeName>
        <fullName evidence="4">PCA reductase</fullName>
    </alternativeName>
</protein>
<dbReference type="Pfam" id="PF14748">
    <property type="entry name" value="P5CR_dimer"/>
    <property type="match status" value="1"/>
</dbReference>
<dbReference type="Proteomes" id="UP000286482">
    <property type="component" value="Unassembled WGS sequence"/>
</dbReference>
<dbReference type="UniPathway" id="UPA00098">
    <property type="reaction ID" value="UER00361"/>
</dbReference>
<proteinExistence type="inferred from homology"/>
<dbReference type="InterPro" id="IPR029036">
    <property type="entry name" value="P5CR_dimer"/>
</dbReference>
<comment type="catalytic activity">
    <reaction evidence="4">
        <text>L-proline + NAD(+) = (S)-1-pyrroline-5-carboxylate + NADH + 2 H(+)</text>
        <dbReference type="Rhea" id="RHEA:14105"/>
        <dbReference type="ChEBI" id="CHEBI:15378"/>
        <dbReference type="ChEBI" id="CHEBI:17388"/>
        <dbReference type="ChEBI" id="CHEBI:57540"/>
        <dbReference type="ChEBI" id="CHEBI:57945"/>
        <dbReference type="ChEBI" id="CHEBI:60039"/>
        <dbReference type="EC" id="1.5.1.2"/>
    </reaction>
</comment>
<feature type="domain" description="Pyrroline-5-carboxylate reductase dimerisation" evidence="9">
    <location>
        <begin position="163"/>
        <end position="268"/>
    </location>
</feature>
<evidence type="ECO:0000256" key="7">
    <source>
        <dbReference type="RuleBase" id="RU003903"/>
    </source>
</evidence>
<comment type="caution">
    <text evidence="10">The sequence shown here is derived from an EMBL/GenBank/DDBJ whole genome shotgun (WGS) entry which is preliminary data.</text>
</comment>
<evidence type="ECO:0000256" key="5">
    <source>
        <dbReference type="NCBIfam" id="TIGR00112"/>
    </source>
</evidence>
<dbReference type="InterPro" id="IPR008927">
    <property type="entry name" value="6-PGluconate_DH-like_C_sf"/>
</dbReference>
<feature type="binding site" evidence="6">
    <location>
        <begin position="68"/>
        <end position="71"/>
    </location>
    <ligand>
        <name>NADP(+)</name>
        <dbReference type="ChEBI" id="CHEBI:58349"/>
    </ligand>
</feature>
<name>A0A420E8H3_9ALTE</name>
<feature type="domain" description="Pyrroline-5-carboxylate reductase catalytic N-terminal" evidence="8">
    <location>
        <begin position="4"/>
        <end position="99"/>
    </location>
</feature>
<dbReference type="AlphaFoldDB" id="A0A420E8H3"/>
<dbReference type="SUPFAM" id="SSF51735">
    <property type="entry name" value="NAD(P)-binding Rossmann-fold domains"/>
    <property type="match status" value="1"/>
</dbReference>
<dbReference type="NCBIfam" id="TIGR00112">
    <property type="entry name" value="proC"/>
    <property type="match status" value="1"/>
</dbReference>
<comment type="subcellular location">
    <subcellularLocation>
        <location evidence="4">Cytoplasm</location>
    </subcellularLocation>
</comment>
<evidence type="ECO:0000259" key="9">
    <source>
        <dbReference type="Pfam" id="PF14748"/>
    </source>
</evidence>
<comment type="function">
    <text evidence="4">Catalyzes the reduction of 1-pyrroline-5-carboxylate (PCA) to L-proline.</text>
</comment>
<dbReference type="Pfam" id="PF03807">
    <property type="entry name" value="F420_oxidored"/>
    <property type="match status" value="1"/>
</dbReference>
<dbReference type="Gene3D" id="1.10.3730.10">
    <property type="entry name" value="ProC C-terminal domain-like"/>
    <property type="match status" value="1"/>
</dbReference>
<feature type="binding site" evidence="6">
    <location>
        <position position="55"/>
    </location>
    <ligand>
        <name>NADPH</name>
        <dbReference type="ChEBI" id="CHEBI:57783"/>
    </ligand>
</feature>
<organism evidence="10 11">
    <name type="scientific">Alginatibacterium sediminis</name>
    <dbReference type="NCBI Taxonomy" id="2164068"/>
    <lineage>
        <taxon>Bacteria</taxon>
        <taxon>Pseudomonadati</taxon>
        <taxon>Pseudomonadota</taxon>
        <taxon>Gammaproteobacteria</taxon>
        <taxon>Alteromonadales</taxon>
        <taxon>Alteromonadaceae</taxon>
        <taxon>Alginatibacterium</taxon>
    </lineage>
</organism>
<dbReference type="InterPro" id="IPR028939">
    <property type="entry name" value="P5C_Rdtase_cat_N"/>
</dbReference>
<dbReference type="HAMAP" id="MF_01925">
    <property type="entry name" value="P5C_reductase"/>
    <property type="match status" value="1"/>
</dbReference>
<dbReference type="PIRSF" id="PIRSF000193">
    <property type="entry name" value="Pyrrol-5-carb_rd"/>
    <property type="match status" value="1"/>
</dbReference>
<evidence type="ECO:0000313" key="11">
    <source>
        <dbReference type="Proteomes" id="UP000286482"/>
    </source>
</evidence>
<dbReference type="PROSITE" id="PS00521">
    <property type="entry name" value="P5CR"/>
    <property type="match status" value="1"/>
</dbReference>